<dbReference type="Proteomes" id="UP000237916">
    <property type="component" value="Unassembled WGS sequence"/>
</dbReference>
<protein>
    <submittedName>
        <fullName evidence="2">Uncharacterized protein</fullName>
    </submittedName>
</protein>
<evidence type="ECO:0000313" key="3">
    <source>
        <dbReference type="Proteomes" id="UP000237916"/>
    </source>
</evidence>
<comment type="caution">
    <text evidence="2">The sequence shown here is derived from an EMBL/GenBank/DDBJ whole genome shotgun (WGS) entry which is preliminary data.</text>
</comment>
<name>A0A2S7ZCM6_9FIRM</name>
<reference evidence="2 3" key="1">
    <citation type="submission" date="2018-01" db="EMBL/GenBank/DDBJ databases">
        <title>Draft genome sequences of clinical isolates and type strains of oral Veillonella including Veillonella infantum sp., nov.</title>
        <authorList>
            <person name="Mashima I."/>
            <person name="Liao Y.-C."/>
            <person name="Sabharwal A."/>
            <person name="Haase E.M."/>
            <person name="Nakazawa F."/>
            <person name="Scannapieco F.A."/>
        </authorList>
    </citation>
    <scope>NUCLEOTIDE SEQUENCE [LARGE SCALE GENOMIC DNA]</scope>
    <source>
        <strain evidence="2 3">JCM 15641</strain>
    </source>
</reference>
<feature type="transmembrane region" description="Helical" evidence="1">
    <location>
        <begin position="12"/>
        <end position="30"/>
    </location>
</feature>
<keyword evidence="1" id="KW-0812">Transmembrane</keyword>
<evidence type="ECO:0000256" key="1">
    <source>
        <dbReference type="SAM" id="Phobius"/>
    </source>
</evidence>
<sequence>MKYIKIIGSIIDDMLFTIGAIFFCIGGFMIHTIVGIYSVALASCVLGYIIGTAYHVERKGTRDRPYGE</sequence>
<feature type="transmembrane region" description="Helical" evidence="1">
    <location>
        <begin position="36"/>
        <end position="56"/>
    </location>
</feature>
<dbReference type="AlphaFoldDB" id="A0A2S7ZCM6"/>
<proteinExistence type="predicted"/>
<dbReference type="EMBL" id="PPDB01000001">
    <property type="protein sequence ID" value="PQL21036.1"/>
    <property type="molecule type" value="Genomic_DNA"/>
</dbReference>
<keyword evidence="1" id="KW-1133">Transmembrane helix</keyword>
<organism evidence="2 3">
    <name type="scientific">Veillonella denticariosi JCM 15641</name>
    <dbReference type="NCBI Taxonomy" id="1298594"/>
    <lineage>
        <taxon>Bacteria</taxon>
        <taxon>Bacillati</taxon>
        <taxon>Bacillota</taxon>
        <taxon>Negativicutes</taxon>
        <taxon>Veillonellales</taxon>
        <taxon>Veillonellaceae</taxon>
        <taxon>Veillonella</taxon>
    </lineage>
</organism>
<keyword evidence="1" id="KW-0472">Membrane</keyword>
<gene>
    <name evidence="2" type="ORF">VEHSUH05_01035</name>
</gene>
<keyword evidence="3" id="KW-1185">Reference proteome</keyword>
<accession>A0A2S7ZCM6</accession>
<evidence type="ECO:0000313" key="2">
    <source>
        <dbReference type="EMBL" id="PQL21036.1"/>
    </source>
</evidence>